<proteinExistence type="predicted"/>
<keyword evidence="3" id="KW-1185">Reference proteome</keyword>
<feature type="domain" description="Aminotransferase-like plant mobile" evidence="1">
    <location>
        <begin position="69"/>
        <end position="102"/>
    </location>
</feature>
<dbReference type="PANTHER" id="PTHR46033:SF8">
    <property type="entry name" value="PROTEIN MAINTENANCE OF MERISTEMS-LIKE"/>
    <property type="match status" value="1"/>
</dbReference>
<dbReference type="AlphaFoldDB" id="A0A445BZC3"/>
<dbReference type="Proteomes" id="UP000289738">
    <property type="component" value="Chromosome A08"/>
</dbReference>
<name>A0A445BZC3_ARAHY</name>
<evidence type="ECO:0000313" key="2">
    <source>
        <dbReference type="EMBL" id="RYR44114.1"/>
    </source>
</evidence>
<dbReference type="Pfam" id="PF10536">
    <property type="entry name" value="PMD"/>
    <property type="match status" value="1"/>
</dbReference>
<reference evidence="2 3" key="1">
    <citation type="submission" date="2019-01" db="EMBL/GenBank/DDBJ databases">
        <title>Sequencing of cultivated peanut Arachis hypogaea provides insights into genome evolution and oil improvement.</title>
        <authorList>
            <person name="Chen X."/>
        </authorList>
    </citation>
    <scope>NUCLEOTIDE SEQUENCE [LARGE SCALE GENOMIC DNA]</scope>
    <source>
        <strain evidence="3">cv. Fuhuasheng</strain>
        <tissue evidence="2">Leaves</tissue>
    </source>
</reference>
<evidence type="ECO:0000259" key="1">
    <source>
        <dbReference type="Pfam" id="PF10536"/>
    </source>
</evidence>
<protein>
    <recommendedName>
        <fullName evidence="1">Aminotransferase-like plant mobile domain-containing protein</fullName>
    </recommendedName>
</protein>
<evidence type="ECO:0000313" key="3">
    <source>
        <dbReference type="Proteomes" id="UP000289738"/>
    </source>
</evidence>
<accession>A0A445BZC3</accession>
<dbReference type="EMBL" id="SDMP01000008">
    <property type="protein sequence ID" value="RYR44114.1"/>
    <property type="molecule type" value="Genomic_DNA"/>
</dbReference>
<dbReference type="GO" id="GO:0010073">
    <property type="term" value="P:meristem maintenance"/>
    <property type="evidence" value="ECO:0007669"/>
    <property type="project" value="InterPro"/>
</dbReference>
<dbReference type="InterPro" id="IPR044824">
    <property type="entry name" value="MAIN-like"/>
</dbReference>
<comment type="caution">
    <text evidence="2">The sequence shown here is derived from an EMBL/GenBank/DDBJ whole genome shotgun (WGS) entry which is preliminary data.</text>
</comment>
<organism evidence="2 3">
    <name type="scientific">Arachis hypogaea</name>
    <name type="common">Peanut</name>
    <dbReference type="NCBI Taxonomy" id="3818"/>
    <lineage>
        <taxon>Eukaryota</taxon>
        <taxon>Viridiplantae</taxon>
        <taxon>Streptophyta</taxon>
        <taxon>Embryophyta</taxon>
        <taxon>Tracheophyta</taxon>
        <taxon>Spermatophyta</taxon>
        <taxon>Magnoliopsida</taxon>
        <taxon>eudicotyledons</taxon>
        <taxon>Gunneridae</taxon>
        <taxon>Pentapetalae</taxon>
        <taxon>rosids</taxon>
        <taxon>fabids</taxon>
        <taxon>Fabales</taxon>
        <taxon>Fabaceae</taxon>
        <taxon>Papilionoideae</taxon>
        <taxon>50 kb inversion clade</taxon>
        <taxon>dalbergioids sensu lato</taxon>
        <taxon>Dalbergieae</taxon>
        <taxon>Pterocarpus clade</taxon>
        <taxon>Arachis</taxon>
    </lineage>
</organism>
<dbReference type="InterPro" id="IPR019557">
    <property type="entry name" value="AminoTfrase-like_pln_mobile"/>
</dbReference>
<sequence length="297" mass="34437">MGHGKGSFDLHHTHSHPFQLFIKLVARIFCSVSLIRQRCGTRRLTKLYENNEILPCICQEWDRSEGYSALLSALVERWRLETHSFVLSTGEITVTLEDMSYIFCLLGTTLFADKSTMYAHTTYPPQLQNFEQIGTYSRGSATLTHLYKTLCRASRWSHHPRTREWMWKSVASVRHDIYYIEEFVWQPYLDIIIPAELHHHLDVCDMVGAVNLNQRLTIFEGSYAWIETLEYPMEYPNTPPLHSRYIGVVFLFGLVNQASSEPLRRTTTAKLHFTFMDRSDSTNGFIDSAIVSESNLE</sequence>
<dbReference type="PANTHER" id="PTHR46033">
    <property type="entry name" value="PROTEIN MAIN-LIKE 2"/>
    <property type="match status" value="1"/>
</dbReference>
<gene>
    <name evidence="2" type="ORF">Ahy_A08g040493</name>
</gene>